<dbReference type="PROSITE" id="PS00457">
    <property type="entry name" value="NA_SOLUT_SYMP_2"/>
    <property type="match status" value="1"/>
</dbReference>
<feature type="transmembrane region" description="Helical" evidence="14">
    <location>
        <begin position="394"/>
        <end position="415"/>
    </location>
</feature>
<feature type="transmembrane region" description="Helical" evidence="14">
    <location>
        <begin position="317"/>
        <end position="347"/>
    </location>
</feature>
<comment type="function">
    <text evidence="14">Catalyzes the sodium-dependent uptake of extracellular L-proline.</text>
</comment>
<dbReference type="GO" id="GO:0031402">
    <property type="term" value="F:sodium ion binding"/>
    <property type="evidence" value="ECO:0007669"/>
    <property type="project" value="UniProtKB-UniRule"/>
</dbReference>
<evidence type="ECO:0000256" key="13">
    <source>
        <dbReference type="RuleBase" id="RU362091"/>
    </source>
</evidence>
<evidence type="ECO:0000256" key="3">
    <source>
        <dbReference type="ARBA" id="ARBA00022448"/>
    </source>
</evidence>
<feature type="transmembrane region" description="Helical" evidence="14">
    <location>
        <begin position="192"/>
        <end position="209"/>
    </location>
</feature>
<dbReference type="NCBIfam" id="TIGR00813">
    <property type="entry name" value="sss"/>
    <property type="match status" value="1"/>
</dbReference>
<feature type="transmembrane region" description="Helical" evidence="14">
    <location>
        <begin position="162"/>
        <end position="185"/>
    </location>
</feature>
<evidence type="ECO:0000256" key="11">
    <source>
        <dbReference type="ARBA" id="ARBA00023201"/>
    </source>
</evidence>
<keyword evidence="16" id="KW-1185">Reference proteome</keyword>
<keyword evidence="9 14" id="KW-0406">Ion transport</keyword>
<organism evidence="15 16">
    <name type="scientific">Actinomyces weissii</name>
    <dbReference type="NCBI Taxonomy" id="675090"/>
    <lineage>
        <taxon>Bacteria</taxon>
        <taxon>Bacillati</taxon>
        <taxon>Actinomycetota</taxon>
        <taxon>Actinomycetes</taxon>
        <taxon>Actinomycetales</taxon>
        <taxon>Actinomycetaceae</taxon>
        <taxon>Actinomyces</taxon>
    </lineage>
</organism>
<reference evidence="15 16" key="1">
    <citation type="submission" date="2020-12" db="EMBL/GenBank/DDBJ databases">
        <authorList>
            <person name="Zhou J."/>
        </authorList>
    </citation>
    <scope>NUCLEOTIDE SEQUENCE [LARGE SCALE GENOMIC DNA]</scope>
    <source>
        <strain evidence="15 16">CCUG 61299</strain>
    </source>
</reference>
<sequence length="490" mass="51647">MSDVTFQAIAMVVYFAAMVAIGWWAYGRNESLDDYMLAGRGLGPFVTALSAGASDMSGWLLMGLPGALYVSGLVEGWIAVGLTVGALLNWMLVAPRLRTYTEVAANSITIPSFLDNRLHDSRHLLRWASGVIILVFFTFYVSSGMVSGGTFFESSFGLDYRLGLVLVAAITVLYTLVGGFLAVSYTDLVQGLMMVAALVAVPVTGVIHLGGLGATVDAVTAVDPAYWEVVGPTTSAIGILSSLAWGLGYFGQPHIIVRFMALRSPKEAVSGAAIGISWMLFAVLGAAATAVVGVAVYQQDKGRLDNPETVFIELGKMLFHPLVAGLMLAAILAAIMSTVASQLLVTSSALIEDLYQQVLKTEVPQRRLVTYSRLSVLGIALVAAAMAWSPSDTILKLVAFAWAGFGASFGPTVILSLYWRRLTATGAVAGMVAGAVVVMLWGNLDGGVFDLYEILPGFLANLTVAVGVSLLGRPHEDVAAEFDAAVAATR</sequence>
<dbReference type="CDD" id="cd11475">
    <property type="entry name" value="SLC5sbd_PutP"/>
    <property type="match status" value="1"/>
</dbReference>
<evidence type="ECO:0000256" key="10">
    <source>
        <dbReference type="ARBA" id="ARBA00023136"/>
    </source>
</evidence>
<dbReference type="KEGG" id="awe:JG540_05195"/>
<dbReference type="InterPro" id="IPR001734">
    <property type="entry name" value="Na/solute_symporter"/>
</dbReference>
<dbReference type="InterPro" id="IPR050277">
    <property type="entry name" value="Sodium:Solute_Symporter"/>
</dbReference>
<dbReference type="Pfam" id="PF00474">
    <property type="entry name" value="SSF"/>
    <property type="match status" value="1"/>
</dbReference>
<dbReference type="EMBL" id="CP066802">
    <property type="protein sequence ID" value="QQM68217.1"/>
    <property type="molecule type" value="Genomic_DNA"/>
</dbReference>
<evidence type="ECO:0000256" key="14">
    <source>
        <dbReference type="RuleBase" id="RU366012"/>
    </source>
</evidence>
<evidence type="ECO:0000256" key="12">
    <source>
        <dbReference type="ARBA" id="ARBA00033708"/>
    </source>
</evidence>
<dbReference type="InterPro" id="IPR018212">
    <property type="entry name" value="Na/solute_symporter_CS"/>
</dbReference>
<dbReference type="InterPro" id="IPR011851">
    <property type="entry name" value="Na/Pro_symporter"/>
</dbReference>
<feature type="transmembrane region" description="Helical" evidence="14">
    <location>
        <begin position="368"/>
        <end position="388"/>
    </location>
</feature>
<comment type="similarity">
    <text evidence="2 13">Belongs to the sodium:solute symporter (SSF) (TC 2.A.21) family.</text>
</comment>
<keyword evidence="3 14" id="KW-0813">Transport</keyword>
<proteinExistence type="inferred from homology"/>
<feature type="transmembrane region" description="Helical" evidence="14">
    <location>
        <begin position="454"/>
        <end position="472"/>
    </location>
</feature>
<evidence type="ECO:0000256" key="6">
    <source>
        <dbReference type="ARBA" id="ARBA00022847"/>
    </source>
</evidence>
<protein>
    <recommendedName>
        <fullName evidence="14">Sodium/proline symporter</fullName>
    </recommendedName>
    <alternativeName>
        <fullName evidence="14">Proline permease</fullName>
    </alternativeName>
</protein>
<feature type="transmembrane region" description="Helical" evidence="14">
    <location>
        <begin position="38"/>
        <end position="61"/>
    </location>
</feature>
<dbReference type="PANTHER" id="PTHR48086:SF3">
    <property type="entry name" value="SODIUM_PROLINE SYMPORTER"/>
    <property type="match status" value="1"/>
</dbReference>
<keyword evidence="14" id="KW-0029">Amino-acid transport</keyword>
<name>A0A7T7S331_9ACTO</name>
<dbReference type="GO" id="GO:0005886">
    <property type="term" value="C:plasma membrane"/>
    <property type="evidence" value="ECO:0007669"/>
    <property type="project" value="UniProtKB-SubCell"/>
</dbReference>
<evidence type="ECO:0000256" key="5">
    <source>
        <dbReference type="ARBA" id="ARBA00022692"/>
    </source>
</evidence>
<feature type="transmembrane region" description="Helical" evidence="14">
    <location>
        <begin position="271"/>
        <end position="297"/>
    </location>
</feature>
<keyword evidence="4 14" id="KW-1003">Cell membrane</keyword>
<evidence type="ECO:0000256" key="2">
    <source>
        <dbReference type="ARBA" id="ARBA00006434"/>
    </source>
</evidence>
<evidence type="ECO:0000256" key="8">
    <source>
        <dbReference type="ARBA" id="ARBA00023053"/>
    </source>
</evidence>
<feature type="transmembrane region" description="Helical" evidence="14">
    <location>
        <begin position="6"/>
        <end position="26"/>
    </location>
</feature>
<feature type="transmembrane region" description="Helical" evidence="14">
    <location>
        <begin position="229"/>
        <end position="250"/>
    </location>
</feature>
<evidence type="ECO:0000313" key="15">
    <source>
        <dbReference type="EMBL" id="QQM68217.1"/>
    </source>
</evidence>
<dbReference type="PANTHER" id="PTHR48086">
    <property type="entry name" value="SODIUM/PROLINE SYMPORTER-RELATED"/>
    <property type="match status" value="1"/>
</dbReference>
<dbReference type="Gene3D" id="1.20.1730.10">
    <property type="entry name" value="Sodium/glucose cotransporter"/>
    <property type="match status" value="1"/>
</dbReference>
<evidence type="ECO:0000256" key="4">
    <source>
        <dbReference type="ARBA" id="ARBA00022475"/>
    </source>
</evidence>
<feature type="transmembrane region" description="Helical" evidence="14">
    <location>
        <begin position="67"/>
        <end position="88"/>
    </location>
</feature>
<keyword evidence="11 14" id="KW-0739">Sodium transport</keyword>
<accession>A0A7T7S331</accession>
<dbReference type="GO" id="GO:0015824">
    <property type="term" value="P:proline transport"/>
    <property type="evidence" value="ECO:0007669"/>
    <property type="project" value="UniProtKB-UniRule"/>
</dbReference>
<dbReference type="PROSITE" id="PS00456">
    <property type="entry name" value="NA_SOLUT_SYMP_1"/>
    <property type="match status" value="1"/>
</dbReference>
<evidence type="ECO:0000256" key="9">
    <source>
        <dbReference type="ARBA" id="ARBA00023065"/>
    </source>
</evidence>
<keyword evidence="7 14" id="KW-1133">Transmembrane helix</keyword>
<keyword evidence="10 14" id="KW-0472">Membrane</keyword>
<evidence type="ECO:0000313" key="16">
    <source>
        <dbReference type="Proteomes" id="UP000595895"/>
    </source>
</evidence>
<comment type="catalytic activity">
    <reaction evidence="12">
        <text>L-proline(in) + Na(+)(in) = L-proline(out) + Na(+)(out)</text>
        <dbReference type="Rhea" id="RHEA:28967"/>
        <dbReference type="ChEBI" id="CHEBI:29101"/>
        <dbReference type="ChEBI" id="CHEBI:60039"/>
    </reaction>
</comment>
<dbReference type="NCBIfam" id="TIGR02121">
    <property type="entry name" value="Na_Pro_sym"/>
    <property type="match status" value="1"/>
</dbReference>
<gene>
    <name evidence="15" type="primary">putP</name>
    <name evidence="15" type="ORF">JG540_05195</name>
</gene>
<feature type="transmembrane region" description="Helical" evidence="14">
    <location>
        <begin position="422"/>
        <end position="442"/>
    </location>
</feature>
<keyword evidence="6 14" id="KW-0769">Symport</keyword>
<dbReference type="InterPro" id="IPR038377">
    <property type="entry name" value="Na/Glc_symporter_sf"/>
</dbReference>
<evidence type="ECO:0000256" key="7">
    <source>
        <dbReference type="ARBA" id="ARBA00022989"/>
    </source>
</evidence>
<dbReference type="GO" id="GO:0005298">
    <property type="term" value="F:proline:sodium symporter activity"/>
    <property type="evidence" value="ECO:0007669"/>
    <property type="project" value="UniProtKB-UniRule"/>
</dbReference>
<comment type="subcellular location">
    <subcellularLocation>
        <location evidence="1 14">Cell membrane</location>
        <topology evidence="1 14">Multi-pass membrane protein</topology>
    </subcellularLocation>
</comment>
<dbReference type="RefSeq" id="WP_200277854.1">
    <property type="nucleotide sequence ID" value="NZ_CP066802.1"/>
</dbReference>
<dbReference type="PROSITE" id="PS50283">
    <property type="entry name" value="NA_SOLUT_SYMP_3"/>
    <property type="match status" value="1"/>
</dbReference>
<feature type="transmembrane region" description="Helical" evidence="14">
    <location>
        <begin position="124"/>
        <end position="142"/>
    </location>
</feature>
<keyword evidence="8 14" id="KW-0915">Sodium</keyword>
<evidence type="ECO:0000256" key="1">
    <source>
        <dbReference type="ARBA" id="ARBA00004651"/>
    </source>
</evidence>
<dbReference type="GO" id="GO:0015193">
    <property type="term" value="F:L-proline transmembrane transporter activity"/>
    <property type="evidence" value="ECO:0007669"/>
    <property type="project" value="TreeGrafter"/>
</dbReference>
<dbReference type="AlphaFoldDB" id="A0A7T7S331"/>
<dbReference type="Proteomes" id="UP000595895">
    <property type="component" value="Chromosome"/>
</dbReference>
<keyword evidence="5 14" id="KW-0812">Transmembrane</keyword>